<feature type="compositionally biased region" description="Basic and acidic residues" evidence="1">
    <location>
        <begin position="10"/>
        <end position="26"/>
    </location>
</feature>
<feature type="compositionally biased region" description="Basic and acidic residues" evidence="1">
    <location>
        <begin position="99"/>
        <end position="108"/>
    </location>
</feature>
<organism evidence="2 3">
    <name type="scientific">Hamiltosporidium tvaerminnensis</name>
    <dbReference type="NCBI Taxonomy" id="1176355"/>
    <lineage>
        <taxon>Eukaryota</taxon>
        <taxon>Fungi</taxon>
        <taxon>Fungi incertae sedis</taxon>
        <taxon>Microsporidia</taxon>
        <taxon>Dubosqiidae</taxon>
        <taxon>Hamiltosporidium</taxon>
    </lineage>
</organism>
<comment type="caution">
    <text evidence="2">The sequence shown here is derived from an EMBL/GenBank/DDBJ whole genome shotgun (WGS) entry which is preliminary data.</text>
</comment>
<name>A0A4Q9KYQ5_9MICR</name>
<reference evidence="2 3" key="1">
    <citation type="submission" date="2017-12" db="EMBL/GenBank/DDBJ databases">
        <authorList>
            <person name="Pombert J.-F."/>
            <person name="Haag K.L."/>
            <person name="Ebert D."/>
        </authorList>
    </citation>
    <scope>NUCLEOTIDE SEQUENCE [LARGE SCALE GENOMIC DNA]</scope>
    <source>
        <strain evidence="2">FI-OER-3-3</strain>
    </source>
</reference>
<dbReference type="EMBL" id="PITJ01001101">
    <property type="protein sequence ID" value="TBU00133.1"/>
    <property type="molecule type" value="Genomic_DNA"/>
</dbReference>
<evidence type="ECO:0000256" key="1">
    <source>
        <dbReference type="SAM" id="MobiDB-lite"/>
    </source>
</evidence>
<dbReference type="VEuPathDB" id="MicrosporidiaDB:CWI37_1101p0010"/>
<protein>
    <submittedName>
        <fullName evidence="2">Uncharacterized protein</fullName>
    </submittedName>
</protein>
<feature type="compositionally biased region" description="Basic and acidic residues" evidence="1">
    <location>
        <begin position="44"/>
        <end position="55"/>
    </location>
</feature>
<evidence type="ECO:0000313" key="3">
    <source>
        <dbReference type="Proteomes" id="UP000292362"/>
    </source>
</evidence>
<dbReference type="Proteomes" id="UP000292362">
    <property type="component" value="Unassembled WGS sequence"/>
</dbReference>
<feature type="region of interest" description="Disordered" evidence="1">
    <location>
        <begin position="44"/>
        <end position="72"/>
    </location>
</feature>
<accession>A0A4Q9KYQ5</accession>
<sequence>MKAQRKMNLKKNDLDENQSDKNNEKERFLKEYFEKELWKKPYNETENEDVSRDFGGKYSNGNISKEDLLENKKRQKIRNEAVKIISENQEEDLNEYKIKTEQKEKEGNKNVSKKSKKFHKESEEGNKRKLKVKINSLVDKLNRMFYLKEKYKKYLVFFEDKKREKIFEKIKKLSKKIKNTSKINSEDRFDCQKLINKIRLKFLEYFSENEVEFKYNETEKIDYGISLSEILYGDEDKLKAIYKKNSKNSN</sequence>
<proteinExistence type="predicted"/>
<gene>
    <name evidence="2" type="ORF">CWI37_1101p0010</name>
</gene>
<feature type="region of interest" description="Disordered" evidence="1">
    <location>
        <begin position="1"/>
        <end position="26"/>
    </location>
</feature>
<evidence type="ECO:0000313" key="2">
    <source>
        <dbReference type="EMBL" id="TBU00133.1"/>
    </source>
</evidence>
<feature type="region of interest" description="Disordered" evidence="1">
    <location>
        <begin position="99"/>
        <end position="124"/>
    </location>
</feature>
<dbReference type="AlphaFoldDB" id="A0A4Q9KYQ5"/>